<evidence type="ECO:0008006" key="5">
    <source>
        <dbReference type="Google" id="ProtNLM"/>
    </source>
</evidence>
<keyword evidence="4" id="KW-1185">Reference proteome</keyword>
<evidence type="ECO:0000256" key="2">
    <source>
        <dbReference type="SAM" id="Phobius"/>
    </source>
</evidence>
<dbReference type="Proteomes" id="UP000735302">
    <property type="component" value="Unassembled WGS sequence"/>
</dbReference>
<feature type="transmembrane region" description="Helical" evidence="2">
    <location>
        <begin position="51"/>
        <end position="72"/>
    </location>
</feature>
<feature type="transmembrane region" description="Helical" evidence="2">
    <location>
        <begin position="211"/>
        <end position="235"/>
    </location>
</feature>
<feature type="transmembrane region" description="Helical" evidence="2">
    <location>
        <begin position="310"/>
        <end position="329"/>
    </location>
</feature>
<organism evidence="3 4">
    <name type="scientific">Plakobranchus ocellatus</name>
    <dbReference type="NCBI Taxonomy" id="259542"/>
    <lineage>
        <taxon>Eukaryota</taxon>
        <taxon>Metazoa</taxon>
        <taxon>Spiralia</taxon>
        <taxon>Lophotrochozoa</taxon>
        <taxon>Mollusca</taxon>
        <taxon>Gastropoda</taxon>
        <taxon>Heterobranchia</taxon>
        <taxon>Euthyneura</taxon>
        <taxon>Panpulmonata</taxon>
        <taxon>Sacoglossa</taxon>
        <taxon>Placobranchoidea</taxon>
        <taxon>Plakobranchidae</taxon>
        <taxon>Plakobranchus</taxon>
    </lineage>
</organism>
<feature type="region of interest" description="Disordered" evidence="1">
    <location>
        <begin position="689"/>
        <end position="730"/>
    </location>
</feature>
<protein>
    <recommendedName>
        <fullName evidence="5">G-protein coupled receptors family 1 profile domain-containing protein</fullName>
    </recommendedName>
</protein>
<accession>A0AAV3Y7M3</accession>
<keyword evidence="2" id="KW-0472">Membrane</keyword>
<feature type="transmembrane region" description="Helical" evidence="2">
    <location>
        <begin position="377"/>
        <end position="400"/>
    </location>
</feature>
<feature type="transmembrane region" description="Helical" evidence="2">
    <location>
        <begin position="284"/>
        <end position="304"/>
    </location>
</feature>
<feature type="transmembrane region" description="Helical" evidence="2">
    <location>
        <begin position="171"/>
        <end position="191"/>
    </location>
</feature>
<feature type="compositionally biased region" description="Basic and acidic residues" evidence="1">
    <location>
        <begin position="786"/>
        <end position="823"/>
    </location>
</feature>
<feature type="transmembrane region" description="Helical" evidence="2">
    <location>
        <begin position="130"/>
        <end position="151"/>
    </location>
</feature>
<reference evidence="3 4" key="1">
    <citation type="journal article" date="2021" name="Elife">
        <title>Chloroplast acquisition without the gene transfer in kleptoplastic sea slugs, Plakobranchus ocellatus.</title>
        <authorList>
            <person name="Maeda T."/>
            <person name="Takahashi S."/>
            <person name="Yoshida T."/>
            <person name="Shimamura S."/>
            <person name="Takaki Y."/>
            <person name="Nagai Y."/>
            <person name="Toyoda A."/>
            <person name="Suzuki Y."/>
            <person name="Arimoto A."/>
            <person name="Ishii H."/>
            <person name="Satoh N."/>
            <person name="Nishiyama T."/>
            <person name="Hasebe M."/>
            <person name="Maruyama T."/>
            <person name="Minagawa J."/>
            <person name="Obokata J."/>
            <person name="Shigenobu S."/>
        </authorList>
    </citation>
    <scope>NUCLEOTIDE SEQUENCE [LARGE SCALE GENOMIC DNA]</scope>
</reference>
<feature type="compositionally biased region" description="Polar residues" evidence="1">
    <location>
        <begin position="700"/>
        <end position="730"/>
    </location>
</feature>
<evidence type="ECO:0000313" key="4">
    <source>
        <dbReference type="Proteomes" id="UP000735302"/>
    </source>
</evidence>
<proteinExistence type="predicted"/>
<feature type="transmembrane region" description="Helical" evidence="2">
    <location>
        <begin position="336"/>
        <end position="357"/>
    </location>
</feature>
<name>A0AAV3Y7M3_9GAST</name>
<gene>
    <name evidence="3" type="ORF">PoB_000563500</name>
</gene>
<keyword evidence="2" id="KW-0812">Transmembrane</keyword>
<evidence type="ECO:0000313" key="3">
    <source>
        <dbReference type="EMBL" id="GFN79129.1"/>
    </source>
</evidence>
<evidence type="ECO:0000256" key="1">
    <source>
        <dbReference type="SAM" id="MobiDB-lite"/>
    </source>
</evidence>
<dbReference type="AlphaFoldDB" id="A0AAV3Y7M3"/>
<feature type="region of interest" description="Disordered" evidence="1">
    <location>
        <begin position="765"/>
        <end position="823"/>
    </location>
</feature>
<dbReference type="EMBL" id="BLXT01000641">
    <property type="protein sequence ID" value="GFN79129.1"/>
    <property type="molecule type" value="Genomic_DNA"/>
</dbReference>
<sequence length="823" mass="92677">MPRLYLREAEPFLPQDKKIAMERHMDGKKSFEQVPEITDPTKKRRLTKRTASLIVCDAAVVVVEMLQILALIQSMGLKWSWSKTWIKYTNFIFIFNADAWEFMKVQSGAYTRIQGKETASSEISLDYNHILIAWAGLLTIVGLVFLITFLVLKRRQPPYLMVHYAKMERIFLIMVQVLALPLGTAVFRLFHCTGSDKMAVFDSKSCYEGLYWAYLAPSILLIIALFGAVSFWMIYRIRKQKLAAVSRHHNAYLKLKEVEYEAGLDVVWAVQGFYLFSSFRLCAVYYRPLVHMIKLLLLVFFSALFLEIHAQAICTAVILALSAIAVPLVRPFRVTSFNVALGLSLGCLAGNAVFGSVVTSVTPADVESPWLVEPYSYSILIGINVILACTLLTWFIWLVCRMKCACCSRWCFTNSPLWPTLLSYEYKVDGAETYKFMAAVLRARAVLDACLRAPSVFAPVHHLARHIQIVNVCCREAEKTRDGMHPTLLHLLDDMTDVHRRLEPGSLFAEKVHENIRQNAANFVVLMPAFCHRLAQRDFDLMLVDPVKKRMLLKMSIIAMFVNKNNQKLVKDSHTEQGLHQLWNELPDMRDPRTELEYQEDLHPLPVTGPDTESQYMTGVYKPPLQLMDLHDSDEEESLATFLSRVPPILVMKNEISTSRSSSVTHLASLADHAPAPDMTPVGVVEVSAEVTQHHRSETTAETTDQPMDTSSNTEDQNTKPASESDETAASTLPEFTTSDMVGVSEIGLVNQGFVEDEGAEVSLEAKTNEESITGDIAAGVENEQTEDRDGKVESGVGKERGNDVEESKVEAQEEKNEERGEK</sequence>
<comment type="caution">
    <text evidence="3">The sequence shown here is derived from an EMBL/GenBank/DDBJ whole genome shotgun (WGS) entry which is preliminary data.</text>
</comment>
<keyword evidence="2" id="KW-1133">Transmembrane helix</keyword>